<comment type="similarity">
    <text evidence="1">Belongs to the OmpW/AlkL family.</text>
</comment>
<feature type="signal peptide" evidence="2">
    <location>
        <begin position="1"/>
        <end position="23"/>
    </location>
</feature>
<protein>
    <submittedName>
        <fullName evidence="3">Outer membrane protein</fullName>
    </submittedName>
</protein>
<keyword evidence="2" id="KW-0732">Signal</keyword>
<dbReference type="GO" id="GO:0055085">
    <property type="term" value="P:transmembrane transport"/>
    <property type="evidence" value="ECO:0007669"/>
    <property type="project" value="TreeGrafter"/>
</dbReference>
<dbReference type="InterPro" id="IPR011250">
    <property type="entry name" value="OMP/PagP_B-barrel"/>
</dbReference>
<evidence type="ECO:0000313" key="4">
    <source>
        <dbReference type="Proteomes" id="UP000198755"/>
    </source>
</evidence>
<dbReference type="RefSeq" id="WP_091682409.1">
    <property type="nucleotide sequence ID" value="NZ_FOSN01000009.1"/>
</dbReference>
<evidence type="ECO:0000313" key="3">
    <source>
        <dbReference type="EMBL" id="SFK50747.1"/>
    </source>
</evidence>
<dbReference type="PANTHER" id="PTHR36920:SF1">
    <property type="entry name" value="OUTER MEMBRANE PROTEIN W"/>
    <property type="match status" value="1"/>
</dbReference>
<dbReference type="GO" id="GO:0019867">
    <property type="term" value="C:outer membrane"/>
    <property type="evidence" value="ECO:0007669"/>
    <property type="project" value="InterPro"/>
</dbReference>
<accession>A0A1I4A3S0</accession>
<dbReference type="PANTHER" id="PTHR36920">
    <property type="match status" value="1"/>
</dbReference>
<dbReference type="InterPro" id="IPR005618">
    <property type="entry name" value="OMPW"/>
</dbReference>
<organism evidence="3 4">
    <name type="scientific">Methylocapsa palsarum</name>
    <dbReference type="NCBI Taxonomy" id="1612308"/>
    <lineage>
        <taxon>Bacteria</taxon>
        <taxon>Pseudomonadati</taxon>
        <taxon>Pseudomonadota</taxon>
        <taxon>Alphaproteobacteria</taxon>
        <taxon>Hyphomicrobiales</taxon>
        <taxon>Beijerinckiaceae</taxon>
        <taxon>Methylocapsa</taxon>
    </lineage>
</organism>
<evidence type="ECO:0000256" key="1">
    <source>
        <dbReference type="ARBA" id="ARBA00009330"/>
    </source>
</evidence>
<dbReference type="Proteomes" id="UP000198755">
    <property type="component" value="Unassembled WGS sequence"/>
</dbReference>
<evidence type="ECO:0000256" key="2">
    <source>
        <dbReference type="SAM" id="SignalP"/>
    </source>
</evidence>
<feature type="chain" id="PRO_5011647388" evidence="2">
    <location>
        <begin position="24"/>
        <end position="242"/>
    </location>
</feature>
<dbReference type="EMBL" id="FOSN01000009">
    <property type="protein sequence ID" value="SFK50747.1"/>
    <property type="molecule type" value="Genomic_DNA"/>
</dbReference>
<dbReference type="STRING" id="1612308.SAMN05444581_10961"/>
<dbReference type="Gene3D" id="2.40.160.20">
    <property type="match status" value="1"/>
</dbReference>
<dbReference type="OrthoDB" id="9807574at2"/>
<keyword evidence="4" id="KW-1185">Reference proteome</keyword>
<gene>
    <name evidence="3" type="ORF">SAMN05444581_10961</name>
</gene>
<name>A0A1I4A3S0_9HYPH</name>
<reference evidence="3 4" key="1">
    <citation type="submission" date="2016-10" db="EMBL/GenBank/DDBJ databases">
        <authorList>
            <person name="de Groot N.N."/>
        </authorList>
    </citation>
    <scope>NUCLEOTIDE SEQUENCE [LARGE SCALE GENOMIC DNA]</scope>
    <source>
        <strain evidence="3 4">NE2</strain>
    </source>
</reference>
<proteinExistence type="inferred from homology"/>
<dbReference type="AlphaFoldDB" id="A0A1I4A3S0"/>
<sequence>MTPAIRYVAAALLTAFSIGKVAAADLTPIEPPPPPPPAFFLHVGAMGAFFNPNAQSTGGGYFNNITPAGPDAHISNAAIRPNYTLGLEAGYMVTPNWALAISAGVPPLLHAKATGFTLDSTFGTNLLGSTRWGPAMALLQYHATQFGAFQPYAGIGAVYLLNFGNISDGILVRNFGIDQTWGFALQAGADYMLTQNLGVYVDVKKLWLQTTGTGTVITTNIPIRVRVDLNPWVVGTGVTVKF</sequence>
<dbReference type="SUPFAM" id="SSF56925">
    <property type="entry name" value="OMPA-like"/>
    <property type="match status" value="1"/>
</dbReference>
<dbReference type="Pfam" id="PF03922">
    <property type="entry name" value="OmpW"/>
    <property type="match status" value="1"/>
</dbReference>